<dbReference type="Proteomes" id="UP000276133">
    <property type="component" value="Unassembled WGS sequence"/>
</dbReference>
<dbReference type="AlphaFoldDB" id="A0A3M7QJ14"/>
<protein>
    <submittedName>
        <fullName evidence="1">Uncharacterized protein</fullName>
    </submittedName>
</protein>
<gene>
    <name evidence="1" type="ORF">BpHYR1_023796</name>
</gene>
<organism evidence="1 2">
    <name type="scientific">Brachionus plicatilis</name>
    <name type="common">Marine rotifer</name>
    <name type="synonym">Brachionus muelleri</name>
    <dbReference type="NCBI Taxonomy" id="10195"/>
    <lineage>
        <taxon>Eukaryota</taxon>
        <taxon>Metazoa</taxon>
        <taxon>Spiralia</taxon>
        <taxon>Gnathifera</taxon>
        <taxon>Rotifera</taxon>
        <taxon>Eurotatoria</taxon>
        <taxon>Monogononta</taxon>
        <taxon>Pseudotrocha</taxon>
        <taxon>Ploima</taxon>
        <taxon>Brachionidae</taxon>
        <taxon>Brachionus</taxon>
    </lineage>
</organism>
<name>A0A3M7QJ14_BRAPC</name>
<evidence type="ECO:0000313" key="1">
    <source>
        <dbReference type="EMBL" id="RNA10991.1"/>
    </source>
</evidence>
<comment type="caution">
    <text evidence="1">The sequence shown here is derived from an EMBL/GenBank/DDBJ whole genome shotgun (WGS) entry which is preliminary data.</text>
</comment>
<evidence type="ECO:0000313" key="2">
    <source>
        <dbReference type="Proteomes" id="UP000276133"/>
    </source>
</evidence>
<sequence>MNFLQIKSEQHQRSRSFDASSLHHDFFSATSLRVNSSLFKKSSLQLEKIAAPDRHISRSYEMQKKLSASSITNLFSKFKKKFITKKKIDYESSSSSSSNDLHASSIPVIQITDSDDFFDHDCHIV</sequence>
<keyword evidence="2" id="KW-1185">Reference proteome</keyword>
<reference evidence="1 2" key="1">
    <citation type="journal article" date="2018" name="Sci. Rep.">
        <title>Genomic signatures of local adaptation to the degree of environmental predictability in rotifers.</title>
        <authorList>
            <person name="Franch-Gras L."/>
            <person name="Hahn C."/>
            <person name="Garcia-Roger E.M."/>
            <person name="Carmona M.J."/>
            <person name="Serra M."/>
            <person name="Gomez A."/>
        </authorList>
    </citation>
    <scope>NUCLEOTIDE SEQUENCE [LARGE SCALE GENOMIC DNA]</scope>
    <source>
        <strain evidence="1">HYR1</strain>
    </source>
</reference>
<dbReference type="EMBL" id="REGN01006075">
    <property type="protein sequence ID" value="RNA10991.1"/>
    <property type="molecule type" value="Genomic_DNA"/>
</dbReference>
<accession>A0A3M7QJ14</accession>
<proteinExistence type="predicted"/>